<dbReference type="eggNOG" id="COG1051">
    <property type="taxonomic scope" value="Bacteria"/>
</dbReference>
<dbReference type="SUPFAM" id="SSF55811">
    <property type="entry name" value="Nudix"/>
    <property type="match status" value="1"/>
</dbReference>
<dbReference type="EMBL" id="JYJG01000117">
    <property type="protein sequence ID" value="KJK48085.1"/>
    <property type="molecule type" value="Genomic_DNA"/>
</dbReference>
<keyword evidence="7" id="KW-1185">Reference proteome</keyword>
<evidence type="ECO:0000256" key="3">
    <source>
        <dbReference type="ARBA" id="ARBA00022801"/>
    </source>
</evidence>
<evidence type="ECO:0000259" key="5">
    <source>
        <dbReference type="PROSITE" id="PS51462"/>
    </source>
</evidence>
<dbReference type="GO" id="GO:0016787">
    <property type="term" value="F:hydrolase activity"/>
    <property type="evidence" value="ECO:0007669"/>
    <property type="project" value="UniProtKB-KW"/>
</dbReference>
<dbReference type="InterPro" id="IPR020084">
    <property type="entry name" value="NUDIX_hydrolase_CS"/>
</dbReference>
<comment type="caution">
    <text evidence="6">The sequence shown here is derived from an EMBL/GenBank/DDBJ whole genome shotgun (WGS) entry which is preliminary data.</text>
</comment>
<evidence type="ECO:0000256" key="2">
    <source>
        <dbReference type="ARBA" id="ARBA00005582"/>
    </source>
</evidence>
<dbReference type="PANTHER" id="PTHR43046">
    <property type="entry name" value="GDP-MANNOSE MANNOSYL HYDROLASE"/>
    <property type="match status" value="1"/>
</dbReference>
<comment type="cofactor">
    <cofactor evidence="1">
        <name>Mg(2+)</name>
        <dbReference type="ChEBI" id="CHEBI:18420"/>
    </cofactor>
</comment>
<dbReference type="InterPro" id="IPR015797">
    <property type="entry name" value="NUDIX_hydrolase-like_dom_sf"/>
</dbReference>
<keyword evidence="3 4" id="KW-0378">Hydrolase</keyword>
<reference evidence="6 7" key="1">
    <citation type="submission" date="2015-02" db="EMBL/GenBank/DDBJ databases">
        <authorList>
            <person name="Ju K.-S."/>
            <person name="Doroghazi J.R."/>
            <person name="Metcalf W."/>
        </authorList>
    </citation>
    <scope>NUCLEOTIDE SEQUENCE [LARGE SCALE GENOMIC DNA]</scope>
    <source>
        <strain evidence="6 7">NRRL B-16140</strain>
    </source>
</reference>
<comment type="similarity">
    <text evidence="2 4">Belongs to the Nudix hydrolase family.</text>
</comment>
<dbReference type="Pfam" id="PF00293">
    <property type="entry name" value="NUDIX"/>
    <property type="match status" value="1"/>
</dbReference>
<dbReference type="PATRIC" id="fig|68170.10.peg.4508"/>
<organism evidence="6 7">
    <name type="scientific">Lentzea aerocolonigenes</name>
    <name type="common">Lechevalieria aerocolonigenes</name>
    <name type="synonym">Saccharothrix aerocolonigenes</name>
    <dbReference type="NCBI Taxonomy" id="68170"/>
    <lineage>
        <taxon>Bacteria</taxon>
        <taxon>Bacillati</taxon>
        <taxon>Actinomycetota</taxon>
        <taxon>Actinomycetes</taxon>
        <taxon>Pseudonocardiales</taxon>
        <taxon>Pseudonocardiaceae</taxon>
        <taxon>Lentzea</taxon>
    </lineage>
</organism>
<evidence type="ECO:0000256" key="1">
    <source>
        <dbReference type="ARBA" id="ARBA00001946"/>
    </source>
</evidence>
<dbReference type="PROSITE" id="PS51462">
    <property type="entry name" value="NUDIX"/>
    <property type="match status" value="1"/>
</dbReference>
<name>A0A0F0GXT2_LENAE</name>
<accession>A0A0F0GXT2</accession>
<dbReference type="PANTHER" id="PTHR43046:SF2">
    <property type="entry name" value="8-OXO-DGTP DIPHOSPHATASE-RELATED"/>
    <property type="match status" value="1"/>
</dbReference>
<dbReference type="RefSeq" id="WP_045312719.1">
    <property type="nucleotide sequence ID" value="NZ_JYJG01000117.1"/>
</dbReference>
<dbReference type="CDD" id="cd04690">
    <property type="entry name" value="NUDIX_Hydrolase"/>
    <property type="match status" value="1"/>
</dbReference>
<evidence type="ECO:0000256" key="4">
    <source>
        <dbReference type="RuleBase" id="RU003476"/>
    </source>
</evidence>
<dbReference type="PRINTS" id="PR00502">
    <property type="entry name" value="NUDIXFAMILY"/>
</dbReference>
<dbReference type="Gene3D" id="3.90.79.10">
    <property type="entry name" value="Nucleoside Triphosphate Pyrophosphohydrolase"/>
    <property type="match status" value="1"/>
</dbReference>
<dbReference type="Proteomes" id="UP000033393">
    <property type="component" value="Unassembled WGS sequence"/>
</dbReference>
<gene>
    <name evidence="6" type="ORF">UK23_18035</name>
</gene>
<dbReference type="STRING" id="68170.GCA_000974445_04668"/>
<protein>
    <recommendedName>
        <fullName evidence="5">Nudix hydrolase domain-containing protein</fullName>
    </recommendedName>
</protein>
<dbReference type="AlphaFoldDB" id="A0A0F0GXT2"/>
<evidence type="ECO:0000313" key="6">
    <source>
        <dbReference type="EMBL" id="KJK48085.1"/>
    </source>
</evidence>
<dbReference type="OrthoDB" id="9801098at2"/>
<evidence type="ECO:0000313" key="7">
    <source>
        <dbReference type="Proteomes" id="UP000033393"/>
    </source>
</evidence>
<sequence length="132" mass="14332">MITVVGLVHVEAGRLLVVRSRNKKAFYLPGGKIEAGESPADALRREVREELGISLEDPAVLKRYVAPAYGEGEGAIVDMTCFTAQLLGVPQPTSEIAELTYVTRDEYRSHVETAPAIHEVLSDLVASGQIRT</sequence>
<feature type="domain" description="Nudix hydrolase" evidence="5">
    <location>
        <begin position="1"/>
        <end position="126"/>
    </location>
</feature>
<dbReference type="InterPro" id="IPR000086">
    <property type="entry name" value="NUDIX_hydrolase_dom"/>
</dbReference>
<proteinExistence type="inferred from homology"/>
<dbReference type="InterPro" id="IPR020476">
    <property type="entry name" value="Nudix_hydrolase"/>
</dbReference>
<dbReference type="PROSITE" id="PS00893">
    <property type="entry name" value="NUDIX_BOX"/>
    <property type="match status" value="1"/>
</dbReference>